<evidence type="ECO:0000313" key="1">
    <source>
        <dbReference type="EMBL" id="SHI37471.1"/>
    </source>
</evidence>
<accession>A0A1M6AM10</accession>
<protein>
    <recommendedName>
        <fullName evidence="3">SnoaL-like domain-containing protein</fullName>
    </recommendedName>
</protein>
<dbReference type="EMBL" id="FQYP01000001">
    <property type="protein sequence ID" value="SHI37471.1"/>
    <property type="molecule type" value="Genomic_DNA"/>
</dbReference>
<keyword evidence="2" id="KW-1185">Reference proteome</keyword>
<dbReference type="Proteomes" id="UP000184432">
    <property type="component" value="Unassembled WGS sequence"/>
</dbReference>
<evidence type="ECO:0000313" key="2">
    <source>
        <dbReference type="Proteomes" id="UP000184432"/>
    </source>
</evidence>
<reference evidence="2" key="1">
    <citation type="submission" date="2016-11" db="EMBL/GenBank/DDBJ databases">
        <authorList>
            <person name="Varghese N."/>
            <person name="Submissions S."/>
        </authorList>
    </citation>
    <scope>NUCLEOTIDE SEQUENCE [LARGE SCALE GENOMIC DNA]</scope>
    <source>
        <strain evidence="2">DSM 22623</strain>
    </source>
</reference>
<gene>
    <name evidence="1" type="ORF">SAMN04488508_101363</name>
</gene>
<dbReference type="AlphaFoldDB" id="A0A1M6AM10"/>
<dbReference type="OrthoDB" id="459617at2"/>
<name>A0A1M6AM10_9FLAO</name>
<evidence type="ECO:0008006" key="3">
    <source>
        <dbReference type="Google" id="ProtNLM"/>
    </source>
</evidence>
<organism evidence="1 2">
    <name type="scientific">Aquimarina spongiae</name>
    <dbReference type="NCBI Taxonomy" id="570521"/>
    <lineage>
        <taxon>Bacteria</taxon>
        <taxon>Pseudomonadati</taxon>
        <taxon>Bacteroidota</taxon>
        <taxon>Flavobacteriia</taxon>
        <taxon>Flavobacteriales</taxon>
        <taxon>Flavobacteriaceae</taxon>
        <taxon>Aquimarina</taxon>
    </lineage>
</organism>
<dbReference type="RefSeq" id="WP_073313022.1">
    <property type="nucleotide sequence ID" value="NZ_FQYP01000001.1"/>
</dbReference>
<dbReference type="Gene3D" id="3.10.450.50">
    <property type="match status" value="1"/>
</dbReference>
<dbReference type="STRING" id="570521.SAMN04488508_101363"/>
<sequence length="127" mass="14845">MTKEEVAHNYLDFLQNGDIDQIVELFTDNGVVVSPLYGTKPAKDFYTVLKNDTNRSILRFDGLFFEEDTNRISLLFDYYWEISNGETVQFKVVDIIELSPENKIEKLTIIYDTVHSRKAIEDIKRTK</sequence>
<proteinExistence type="predicted"/>
<dbReference type="SUPFAM" id="SSF54427">
    <property type="entry name" value="NTF2-like"/>
    <property type="match status" value="1"/>
</dbReference>
<dbReference type="InterPro" id="IPR032710">
    <property type="entry name" value="NTF2-like_dom_sf"/>
</dbReference>